<organism evidence="2 3">
    <name type="scientific">Brockia lithotrophica</name>
    <dbReference type="NCBI Taxonomy" id="933949"/>
    <lineage>
        <taxon>Bacteria</taxon>
        <taxon>Bacillati</taxon>
        <taxon>Bacillota</taxon>
        <taxon>Bacilli</taxon>
        <taxon>Bacillales</taxon>
        <taxon>Bacillales Family X. Incertae Sedis</taxon>
        <taxon>Brockia</taxon>
    </lineage>
</organism>
<evidence type="ECO:0000256" key="1">
    <source>
        <dbReference type="SAM" id="Phobius"/>
    </source>
</evidence>
<keyword evidence="1" id="KW-0472">Membrane</keyword>
<keyword evidence="1" id="KW-1133">Transmembrane helix</keyword>
<feature type="transmembrane region" description="Helical" evidence="1">
    <location>
        <begin position="97"/>
        <end position="117"/>
    </location>
</feature>
<feature type="transmembrane region" description="Helical" evidence="1">
    <location>
        <begin position="61"/>
        <end position="85"/>
    </location>
</feature>
<protein>
    <submittedName>
        <fullName evidence="2">Uncharacterized protein</fullName>
    </submittedName>
</protein>
<dbReference type="Proteomes" id="UP000267019">
    <property type="component" value="Unassembled WGS sequence"/>
</dbReference>
<feature type="transmembrane region" description="Helical" evidence="1">
    <location>
        <begin position="16"/>
        <end position="41"/>
    </location>
</feature>
<proteinExistence type="predicted"/>
<name>A0A660LAN2_9BACL</name>
<gene>
    <name evidence="2" type="ORF">C7438_0300</name>
</gene>
<sequence length="153" mass="16604">MAERALLPWERAGRMALLLFVFGALSFLTVYLLIVAFSVLWAVTGQDLSAFVHMERDATGIVFRATPLLVVTALALSGALTYVAARTYDGRSRRLRVGPIVVLLAVAAILAFFGYIAPCGIVCPYLACHGPVANCSMEFLLKSLSVKYVCLCR</sequence>
<comment type="caution">
    <text evidence="2">The sequence shown here is derived from an EMBL/GenBank/DDBJ whole genome shotgun (WGS) entry which is preliminary data.</text>
</comment>
<dbReference type="AlphaFoldDB" id="A0A660LAN2"/>
<accession>A0A660LAN2</accession>
<evidence type="ECO:0000313" key="2">
    <source>
        <dbReference type="EMBL" id="RKQ88660.1"/>
    </source>
</evidence>
<keyword evidence="3" id="KW-1185">Reference proteome</keyword>
<dbReference type="EMBL" id="RBIJ01000001">
    <property type="protein sequence ID" value="RKQ88660.1"/>
    <property type="molecule type" value="Genomic_DNA"/>
</dbReference>
<dbReference type="RefSeq" id="WP_121443574.1">
    <property type="nucleotide sequence ID" value="NZ_RBIJ01000001.1"/>
</dbReference>
<reference evidence="2 3" key="1">
    <citation type="submission" date="2018-10" db="EMBL/GenBank/DDBJ databases">
        <title>Genomic Encyclopedia of Type Strains, Phase IV (KMG-IV): sequencing the most valuable type-strain genomes for metagenomic binning, comparative biology and taxonomic classification.</title>
        <authorList>
            <person name="Goeker M."/>
        </authorList>
    </citation>
    <scope>NUCLEOTIDE SEQUENCE [LARGE SCALE GENOMIC DNA]</scope>
    <source>
        <strain evidence="2 3">DSM 22653</strain>
    </source>
</reference>
<keyword evidence="1" id="KW-0812">Transmembrane</keyword>
<evidence type="ECO:0000313" key="3">
    <source>
        <dbReference type="Proteomes" id="UP000267019"/>
    </source>
</evidence>